<dbReference type="PANTHER" id="PTHR13028">
    <property type="entry name" value="RRNA PROCESSING PROTEIN EBNA1-BINDING PROTEIN-RELATED"/>
    <property type="match status" value="1"/>
</dbReference>
<dbReference type="OrthoDB" id="443772at2759"/>
<proteinExistence type="inferred from homology"/>
<dbReference type="InParanoid" id="F0Z8X9"/>
<feature type="region of interest" description="Disordered" evidence="6">
    <location>
        <begin position="453"/>
        <end position="543"/>
    </location>
</feature>
<keyword evidence="8" id="KW-1185">Reference proteome</keyword>
<name>F0Z8X9_DICPU</name>
<evidence type="ECO:0000313" key="8">
    <source>
        <dbReference type="Proteomes" id="UP000001064"/>
    </source>
</evidence>
<keyword evidence="3" id="KW-0690">Ribosome biogenesis</keyword>
<dbReference type="OMA" id="DAHKGRD"/>
<keyword evidence="5" id="KW-0539">Nucleus</keyword>
<dbReference type="Pfam" id="PF05890">
    <property type="entry name" value="Ebp2"/>
    <property type="match status" value="1"/>
</dbReference>
<feature type="region of interest" description="Disordered" evidence="6">
    <location>
        <begin position="1"/>
        <end position="208"/>
    </location>
</feature>
<evidence type="ECO:0000256" key="1">
    <source>
        <dbReference type="ARBA" id="ARBA00004604"/>
    </source>
</evidence>
<evidence type="ECO:0000256" key="6">
    <source>
        <dbReference type="SAM" id="MobiDB-lite"/>
    </source>
</evidence>
<dbReference type="GO" id="GO:0042273">
    <property type="term" value="P:ribosomal large subunit biogenesis"/>
    <property type="evidence" value="ECO:0000318"/>
    <property type="project" value="GO_Central"/>
</dbReference>
<protein>
    <recommendedName>
        <fullName evidence="9">rRNA-processing protein EBP2</fullName>
    </recommendedName>
</protein>
<feature type="compositionally biased region" description="Basic residues" evidence="6">
    <location>
        <begin position="533"/>
        <end position="543"/>
    </location>
</feature>
<feature type="compositionally biased region" description="Acidic residues" evidence="6">
    <location>
        <begin position="246"/>
        <end position="272"/>
    </location>
</feature>
<feature type="compositionally biased region" description="Low complexity" evidence="6">
    <location>
        <begin position="7"/>
        <end position="63"/>
    </location>
</feature>
<keyword evidence="4" id="KW-0175">Coiled coil</keyword>
<evidence type="ECO:0000313" key="7">
    <source>
        <dbReference type="EMBL" id="EGC39621.1"/>
    </source>
</evidence>
<reference evidence="8" key="1">
    <citation type="journal article" date="2011" name="Genome Biol.">
        <title>Comparative genomics of the social amoebae Dictyostelium discoideum and Dictyostelium purpureum.</title>
        <authorList>
            <consortium name="US DOE Joint Genome Institute (JGI-PGF)"/>
            <person name="Sucgang R."/>
            <person name="Kuo A."/>
            <person name="Tian X."/>
            <person name="Salerno W."/>
            <person name="Parikh A."/>
            <person name="Feasley C.L."/>
            <person name="Dalin E."/>
            <person name="Tu H."/>
            <person name="Huang E."/>
            <person name="Barry K."/>
            <person name="Lindquist E."/>
            <person name="Shapiro H."/>
            <person name="Bruce D."/>
            <person name="Schmutz J."/>
            <person name="Salamov A."/>
            <person name="Fey P."/>
            <person name="Gaudet P."/>
            <person name="Anjard C."/>
            <person name="Babu M.M."/>
            <person name="Basu S."/>
            <person name="Bushmanova Y."/>
            <person name="van der Wel H."/>
            <person name="Katoh-Kurasawa M."/>
            <person name="Dinh C."/>
            <person name="Coutinho P.M."/>
            <person name="Saito T."/>
            <person name="Elias M."/>
            <person name="Schaap P."/>
            <person name="Kay R.R."/>
            <person name="Henrissat B."/>
            <person name="Eichinger L."/>
            <person name="Rivero F."/>
            <person name="Putnam N.H."/>
            <person name="West C.M."/>
            <person name="Loomis W.F."/>
            <person name="Chisholm R.L."/>
            <person name="Shaulsky G."/>
            <person name="Strassmann J.E."/>
            <person name="Queller D.C."/>
            <person name="Kuspa A."/>
            <person name="Grigoriev I.V."/>
        </authorList>
    </citation>
    <scope>NUCLEOTIDE SEQUENCE [LARGE SCALE GENOMIC DNA]</scope>
    <source>
        <strain evidence="8">QSDP1</strain>
    </source>
</reference>
<dbReference type="eggNOG" id="KOG3080">
    <property type="taxonomic scope" value="Eukaryota"/>
</dbReference>
<organism evidence="7 8">
    <name type="scientific">Dictyostelium purpureum</name>
    <name type="common">Slime mold</name>
    <dbReference type="NCBI Taxonomy" id="5786"/>
    <lineage>
        <taxon>Eukaryota</taxon>
        <taxon>Amoebozoa</taxon>
        <taxon>Evosea</taxon>
        <taxon>Eumycetozoa</taxon>
        <taxon>Dictyostelia</taxon>
        <taxon>Dictyosteliales</taxon>
        <taxon>Dictyosteliaceae</taxon>
        <taxon>Dictyostelium</taxon>
    </lineage>
</organism>
<dbReference type="KEGG" id="dpp:DICPUDRAFT_74854"/>
<dbReference type="STRING" id="5786.F0Z8X9"/>
<dbReference type="Proteomes" id="UP000001064">
    <property type="component" value="Unassembled WGS sequence"/>
</dbReference>
<evidence type="ECO:0000256" key="2">
    <source>
        <dbReference type="ARBA" id="ARBA00007336"/>
    </source>
</evidence>
<evidence type="ECO:0000256" key="4">
    <source>
        <dbReference type="ARBA" id="ARBA00023054"/>
    </source>
</evidence>
<feature type="compositionally biased region" description="Acidic residues" evidence="6">
    <location>
        <begin position="96"/>
        <end position="197"/>
    </location>
</feature>
<sequence length="543" mass="62766">MPGKSNKQVVKKAAPSPAKKQQQPTKQQNVAVNKKAAPSPAKKQQQQQQVTKKSNTPIKNNKPLPKKANKKQEEEIDFNDADLKKQLQEMINSGNFDDEDFDEDEEEDDDDQDVMDFDDDEDEEEFEEEEEEEEAIEDEEELEGDEDEDEQEDDDEIDEDAEIGELEDQLVDDLFDEMNDQDDEEEEEEEEDEEEEPPMQIPTKKLSKQIEMSGKVFQGVARVEDYLKQEAEKPKKRPEMIRELNPEDELAETSDLSADEEEDDEEDEEEEKEQPKPLVNNKYVINDREGLNNKLRELKLSNGKIPWVHTLAVTSQQSLDLEDVHDDFKREIAFYKQTLHSVTECEKLCADHGLTVRRKPDFFAEMIKSDAQMLKIKSNLQSEKKRVETAEAIRKKREIKKFGKQVQTQKLQERQKQKSDAIESVKKWRKNREKGNVSDEFNIDLIDDVNNNKKDKKKVEKSQLSQKSDKRKKKDAKYGFGGKKRFAKSNDKSSTNDVSGFSLKRNNEDKDYSKGKGGKMNKSGGRGGGKSSRPGKSRRSSRK</sequence>
<evidence type="ECO:0008006" key="9">
    <source>
        <dbReference type="Google" id="ProtNLM"/>
    </source>
</evidence>
<dbReference type="GO" id="GO:0030687">
    <property type="term" value="C:preribosome, large subunit precursor"/>
    <property type="evidence" value="ECO:0000318"/>
    <property type="project" value="GO_Central"/>
</dbReference>
<evidence type="ECO:0000256" key="3">
    <source>
        <dbReference type="ARBA" id="ARBA00022517"/>
    </source>
</evidence>
<gene>
    <name evidence="7" type="ORF">DICPUDRAFT_74854</name>
</gene>
<dbReference type="GeneID" id="10509781"/>
<comment type="similarity">
    <text evidence="2">Belongs to the EBP2 family.</text>
</comment>
<dbReference type="GO" id="GO:0006364">
    <property type="term" value="P:rRNA processing"/>
    <property type="evidence" value="ECO:0000318"/>
    <property type="project" value="GO_Central"/>
</dbReference>
<feature type="compositionally biased region" description="Basic and acidic residues" evidence="6">
    <location>
        <begin position="229"/>
        <end position="245"/>
    </location>
</feature>
<feature type="compositionally biased region" description="Basic and acidic residues" evidence="6">
    <location>
        <begin position="505"/>
        <end position="514"/>
    </location>
</feature>
<dbReference type="VEuPathDB" id="AmoebaDB:DICPUDRAFT_74854"/>
<dbReference type="PANTHER" id="PTHR13028:SF0">
    <property type="entry name" value="RRNA-PROCESSING PROTEIN EBP2-RELATED"/>
    <property type="match status" value="1"/>
</dbReference>
<accession>F0Z8X9</accession>
<dbReference type="RefSeq" id="XP_003283842.1">
    <property type="nucleotide sequence ID" value="XM_003283794.1"/>
</dbReference>
<comment type="subcellular location">
    <subcellularLocation>
        <location evidence="1">Nucleus</location>
        <location evidence="1">Nucleolus</location>
    </subcellularLocation>
</comment>
<dbReference type="EMBL" id="GL870954">
    <property type="protein sequence ID" value="EGC39621.1"/>
    <property type="molecule type" value="Genomic_DNA"/>
</dbReference>
<dbReference type="AlphaFoldDB" id="F0Z8X9"/>
<dbReference type="GO" id="GO:0034399">
    <property type="term" value="C:nuclear periphery"/>
    <property type="evidence" value="ECO:0000318"/>
    <property type="project" value="GO_Central"/>
</dbReference>
<feature type="region of interest" description="Disordered" evidence="6">
    <location>
        <begin position="229"/>
        <end position="281"/>
    </location>
</feature>
<dbReference type="GO" id="GO:0005730">
    <property type="term" value="C:nucleolus"/>
    <property type="evidence" value="ECO:0000318"/>
    <property type="project" value="GO_Central"/>
</dbReference>
<evidence type="ECO:0000256" key="5">
    <source>
        <dbReference type="ARBA" id="ARBA00023242"/>
    </source>
</evidence>
<dbReference type="InterPro" id="IPR008610">
    <property type="entry name" value="Ebp2"/>
</dbReference>